<dbReference type="RefSeq" id="WP_328277651.1">
    <property type="nucleotide sequence ID" value="NZ_JARTLD010000025.1"/>
</dbReference>
<dbReference type="InterPro" id="IPR020449">
    <property type="entry name" value="Tscrpt_reg_AraC-type_HTH"/>
</dbReference>
<dbReference type="InterPro" id="IPR018060">
    <property type="entry name" value="HTH_AraC"/>
</dbReference>
<keyword evidence="2" id="KW-0238">DNA-binding</keyword>
<evidence type="ECO:0000259" key="4">
    <source>
        <dbReference type="PROSITE" id="PS01124"/>
    </source>
</evidence>
<evidence type="ECO:0000256" key="1">
    <source>
        <dbReference type="ARBA" id="ARBA00023015"/>
    </source>
</evidence>
<organism evidence="5 6">
    <name type="scientific">Paenibacillus chibensis</name>
    <dbReference type="NCBI Taxonomy" id="59846"/>
    <lineage>
        <taxon>Bacteria</taxon>
        <taxon>Bacillati</taxon>
        <taxon>Bacillota</taxon>
        <taxon>Bacilli</taxon>
        <taxon>Bacillales</taxon>
        <taxon>Paenibacillaceae</taxon>
        <taxon>Paenibacillus</taxon>
    </lineage>
</organism>
<dbReference type="PANTHER" id="PTHR46796">
    <property type="entry name" value="HTH-TYPE TRANSCRIPTIONAL ACTIVATOR RHAS-RELATED"/>
    <property type="match status" value="1"/>
</dbReference>
<gene>
    <name evidence="5" type="ORF">P9847_10770</name>
</gene>
<evidence type="ECO:0000313" key="5">
    <source>
        <dbReference type="EMBL" id="MED5017786.1"/>
    </source>
</evidence>
<evidence type="ECO:0000256" key="2">
    <source>
        <dbReference type="ARBA" id="ARBA00023125"/>
    </source>
</evidence>
<keyword evidence="1" id="KW-0805">Transcription regulation</keyword>
<dbReference type="Pfam" id="PF12833">
    <property type="entry name" value="HTH_18"/>
    <property type="match status" value="1"/>
</dbReference>
<sequence length="285" mass="32783">MSNRNKNDYSPILHEKSAEYYWKGTGALSIKTFSGGRAMYQAGHGHFAVEEGRYLLLNQGQEYSISIEADLPVESFCVFFPEGFVPEVGRSLTMPVNTLLDEPFRTDNGQIDFVMRTYEILPELSCVLQQMRLDSMQQLHDEARLEEQLYALASVLIGEHLQVRRDIAELPSIKASTRQELYRRLYTGYEYILAYYKQPISVSEVAEAACLSTNHFLRSFKQLFGATPYQIIKEKRLQEAEWLLRHTDLPVTEICFEVGFHSQGSFSTSFARRFGDSPSAYRHEE</sequence>
<dbReference type="EMBL" id="JARTLD010000025">
    <property type="protein sequence ID" value="MED5017786.1"/>
    <property type="molecule type" value="Genomic_DNA"/>
</dbReference>
<dbReference type="SUPFAM" id="SSF46689">
    <property type="entry name" value="Homeodomain-like"/>
    <property type="match status" value="2"/>
</dbReference>
<dbReference type="InterPro" id="IPR009057">
    <property type="entry name" value="Homeodomain-like_sf"/>
</dbReference>
<keyword evidence="3" id="KW-0804">Transcription</keyword>
<dbReference type="InterPro" id="IPR050204">
    <property type="entry name" value="AraC_XylS_family_regulators"/>
</dbReference>
<dbReference type="PRINTS" id="PR00032">
    <property type="entry name" value="HTHARAC"/>
</dbReference>
<proteinExistence type="predicted"/>
<evidence type="ECO:0000256" key="3">
    <source>
        <dbReference type="ARBA" id="ARBA00023163"/>
    </source>
</evidence>
<reference evidence="5 6" key="1">
    <citation type="submission" date="2023-03" db="EMBL/GenBank/DDBJ databases">
        <title>Bacillus Genome Sequencing.</title>
        <authorList>
            <person name="Dunlap C."/>
        </authorList>
    </citation>
    <scope>NUCLEOTIDE SEQUENCE [LARGE SCALE GENOMIC DNA]</scope>
    <source>
        <strain evidence="5 6">NRS-52</strain>
    </source>
</reference>
<keyword evidence="6" id="KW-1185">Reference proteome</keyword>
<dbReference type="PROSITE" id="PS01124">
    <property type="entry name" value="HTH_ARAC_FAMILY_2"/>
    <property type="match status" value="1"/>
</dbReference>
<dbReference type="Pfam" id="PF02311">
    <property type="entry name" value="AraC_binding"/>
    <property type="match status" value="1"/>
</dbReference>
<dbReference type="InterPro" id="IPR018062">
    <property type="entry name" value="HTH_AraC-typ_CS"/>
</dbReference>
<dbReference type="PROSITE" id="PS00041">
    <property type="entry name" value="HTH_ARAC_FAMILY_1"/>
    <property type="match status" value="1"/>
</dbReference>
<protein>
    <submittedName>
        <fullName evidence="5">Helix-turn-helix transcriptional regulator</fullName>
    </submittedName>
</protein>
<accession>A0ABU6PUD7</accession>
<dbReference type="Gene3D" id="1.10.10.60">
    <property type="entry name" value="Homeodomain-like"/>
    <property type="match status" value="1"/>
</dbReference>
<comment type="caution">
    <text evidence="5">The sequence shown here is derived from an EMBL/GenBank/DDBJ whole genome shotgun (WGS) entry which is preliminary data.</text>
</comment>
<dbReference type="SMART" id="SM00342">
    <property type="entry name" value="HTH_ARAC"/>
    <property type="match status" value="1"/>
</dbReference>
<evidence type="ECO:0000313" key="6">
    <source>
        <dbReference type="Proteomes" id="UP001343257"/>
    </source>
</evidence>
<dbReference type="Proteomes" id="UP001343257">
    <property type="component" value="Unassembled WGS sequence"/>
</dbReference>
<name>A0ABU6PUD7_9BACL</name>
<dbReference type="InterPro" id="IPR003313">
    <property type="entry name" value="AraC-bd"/>
</dbReference>
<feature type="domain" description="HTH araC/xylS-type" evidence="4">
    <location>
        <begin position="186"/>
        <end position="284"/>
    </location>
</feature>